<evidence type="ECO:0000256" key="1">
    <source>
        <dbReference type="SAM" id="MobiDB-lite"/>
    </source>
</evidence>
<keyword evidence="3" id="KW-1185">Reference proteome</keyword>
<feature type="region of interest" description="Disordered" evidence="1">
    <location>
        <begin position="101"/>
        <end position="120"/>
    </location>
</feature>
<dbReference type="EMBL" id="JANQDX010000001">
    <property type="protein sequence ID" value="KAL0929154.1"/>
    <property type="molecule type" value="Genomic_DNA"/>
</dbReference>
<proteinExistence type="predicted"/>
<dbReference type="AlphaFoldDB" id="A0ABD0VV55"/>
<name>A0ABD0VV55_DENTH</name>
<organism evidence="2 3">
    <name type="scientific">Dendrobium thyrsiflorum</name>
    <name type="common">Pinecone-like raceme dendrobium</name>
    <name type="synonym">Orchid</name>
    <dbReference type="NCBI Taxonomy" id="117978"/>
    <lineage>
        <taxon>Eukaryota</taxon>
        <taxon>Viridiplantae</taxon>
        <taxon>Streptophyta</taxon>
        <taxon>Embryophyta</taxon>
        <taxon>Tracheophyta</taxon>
        <taxon>Spermatophyta</taxon>
        <taxon>Magnoliopsida</taxon>
        <taxon>Liliopsida</taxon>
        <taxon>Asparagales</taxon>
        <taxon>Orchidaceae</taxon>
        <taxon>Epidendroideae</taxon>
        <taxon>Malaxideae</taxon>
        <taxon>Dendrobiinae</taxon>
        <taxon>Dendrobium</taxon>
    </lineage>
</organism>
<dbReference type="Proteomes" id="UP001552299">
    <property type="component" value="Unassembled WGS sequence"/>
</dbReference>
<comment type="caution">
    <text evidence="2">The sequence shown here is derived from an EMBL/GenBank/DDBJ whole genome shotgun (WGS) entry which is preliminary data.</text>
</comment>
<accession>A0ABD0VV55</accession>
<feature type="compositionally biased region" description="Basic residues" evidence="1">
    <location>
        <begin position="109"/>
        <end position="120"/>
    </location>
</feature>
<evidence type="ECO:0000313" key="3">
    <source>
        <dbReference type="Proteomes" id="UP001552299"/>
    </source>
</evidence>
<reference evidence="2 3" key="1">
    <citation type="journal article" date="2024" name="Plant Biotechnol. J.">
        <title>Dendrobium thyrsiflorum genome and its molecular insights into genes involved in important horticultural traits.</title>
        <authorList>
            <person name="Chen B."/>
            <person name="Wang J.Y."/>
            <person name="Zheng P.J."/>
            <person name="Li K.L."/>
            <person name="Liang Y.M."/>
            <person name="Chen X.F."/>
            <person name="Zhang C."/>
            <person name="Zhao X."/>
            <person name="He X."/>
            <person name="Zhang G.Q."/>
            <person name="Liu Z.J."/>
            <person name="Xu Q."/>
        </authorList>
    </citation>
    <scope>NUCLEOTIDE SEQUENCE [LARGE SCALE GENOMIC DNA]</scope>
    <source>
        <strain evidence="2">GZMU011</strain>
    </source>
</reference>
<gene>
    <name evidence="2" type="ORF">M5K25_001097</name>
</gene>
<evidence type="ECO:0000313" key="2">
    <source>
        <dbReference type="EMBL" id="KAL0929154.1"/>
    </source>
</evidence>
<protein>
    <submittedName>
        <fullName evidence="2">Uncharacterized protein</fullName>
    </submittedName>
</protein>
<sequence>MVVDESSSGTNVDSPFLSSELSLSLNVQQNGIVPLVDVLVSLITNDELKTQLLLNMKDNYLDHSDWLDGSVSSPTGGVGEDLDGSMDEFLPLYSLKVGQIVDNSSSRGSGKRGRRKSRKK</sequence>